<evidence type="ECO:0000256" key="1">
    <source>
        <dbReference type="SAM" id="MobiDB-lite"/>
    </source>
</evidence>
<protein>
    <recommendedName>
        <fullName evidence="5">Secreted protein</fullName>
    </recommendedName>
</protein>
<feature type="region of interest" description="Disordered" evidence="1">
    <location>
        <begin position="65"/>
        <end position="90"/>
    </location>
</feature>
<reference evidence="3" key="2">
    <citation type="submission" date="2022-10" db="EMBL/GenBank/DDBJ databases">
        <authorList>
            <consortium name="ENA_rothamsted_submissions"/>
            <consortium name="culmorum"/>
            <person name="King R."/>
        </authorList>
    </citation>
    <scope>NUCLEOTIDE SEQUENCE</scope>
</reference>
<feature type="compositionally biased region" description="Polar residues" evidence="1">
    <location>
        <begin position="71"/>
        <end position="90"/>
    </location>
</feature>
<keyword evidence="4" id="KW-1185">Reference proteome</keyword>
<organism evidence="3 4">
    <name type="scientific">Diatraea saccharalis</name>
    <name type="common">sugarcane borer</name>
    <dbReference type="NCBI Taxonomy" id="40085"/>
    <lineage>
        <taxon>Eukaryota</taxon>
        <taxon>Metazoa</taxon>
        <taxon>Ecdysozoa</taxon>
        <taxon>Arthropoda</taxon>
        <taxon>Hexapoda</taxon>
        <taxon>Insecta</taxon>
        <taxon>Pterygota</taxon>
        <taxon>Neoptera</taxon>
        <taxon>Endopterygota</taxon>
        <taxon>Lepidoptera</taxon>
        <taxon>Glossata</taxon>
        <taxon>Ditrysia</taxon>
        <taxon>Pyraloidea</taxon>
        <taxon>Crambidae</taxon>
        <taxon>Crambinae</taxon>
        <taxon>Diatraea</taxon>
    </lineage>
</organism>
<name>A0A9N9WD74_9NEOP</name>
<evidence type="ECO:0000256" key="2">
    <source>
        <dbReference type="SAM" id="SignalP"/>
    </source>
</evidence>
<feature type="signal peptide" evidence="2">
    <location>
        <begin position="1"/>
        <end position="18"/>
    </location>
</feature>
<dbReference type="OrthoDB" id="10437046at2759"/>
<feature type="chain" id="PRO_5040218353" description="Secreted protein" evidence="2">
    <location>
        <begin position="19"/>
        <end position="90"/>
    </location>
</feature>
<reference evidence="3" key="1">
    <citation type="submission" date="2021-12" db="EMBL/GenBank/DDBJ databases">
        <authorList>
            <person name="King R."/>
        </authorList>
    </citation>
    <scope>NUCLEOTIDE SEQUENCE</scope>
</reference>
<evidence type="ECO:0000313" key="3">
    <source>
        <dbReference type="EMBL" id="CAG9787147.1"/>
    </source>
</evidence>
<proteinExistence type="predicted"/>
<accession>A0A9N9WD74</accession>
<evidence type="ECO:0008006" key="5">
    <source>
        <dbReference type="Google" id="ProtNLM"/>
    </source>
</evidence>
<keyword evidence="2" id="KW-0732">Signal</keyword>
<dbReference type="AlphaFoldDB" id="A0A9N9WD74"/>
<sequence>MNTLTVFALATLICFSQARPQDELMYDNEETREIVEWLSEFVYEMMVTIDTYLAPLYHELEDSRRRLQMDSGDNNNTGSLNGVTPPTGQS</sequence>
<dbReference type="EMBL" id="OU893348">
    <property type="protein sequence ID" value="CAG9787147.1"/>
    <property type="molecule type" value="Genomic_DNA"/>
</dbReference>
<evidence type="ECO:0000313" key="4">
    <source>
        <dbReference type="Proteomes" id="UP001153714"/>
    </source>
</evidence>
<dbReference type="Proteomes" id="UP001153714">
    <property type="component" value="Chromosome 17"/>
</dbReference>
<gene>
    <name evidence="3" type="ORF">DIATSA_LOCUS5052</name>
</gene>